<feature type="transmembrane region" description="Helical" evidence="1">
    <location>
        <begin position="69"/>
        <end position="90"/>
    </location>
</feature>
<proteinExistence type="predicted"/>
<keyword evidence="1" id="KW-1133">Transmembrane helix</keyword>
<dbReference type="EMBL" id="JBBMFS010000006">
    <property type="protein sequence ID" value="MEQ2555078.1"/>
    <property type="molecule type" value="Genomic_DNA"/>
</dbReference>
<gene>
    <name evidence="2" type="ORF">WMO37_08685</name>
</gene>
<keyword evidence="3" id="KW-1185">Reference proteome</keyword>
<evidence type="ECO:0000313" key="2">
    <source>
        <dbReference type="EMBL" id="MEQ2555078.1"/>
    </source>
</evidence>
<name>A0ABV1H5U7_9FIRM</name>
<feature type="transmembrane region" description="Helical" evidence="1">
    <location>
        <begin position="126"/>
        <end position="145"/>
    </location>
</feature>
<feature type="transmembrane region" description="Helical" evidence="1">
    <location>
        <begin position="151"/>
        <end position="174"/>
    </location>
</feature>
<organism evidence="2 3">
    <name type="scientific">Lachnospira intestinalis</name>
    <dbReference type="NCBI Taxonomy" id="3133158"/>
    <lineage>
        <taxon>Bacteria</taxon>
        <taxon>Bacillati</taxon>
        <taxon>Bacillota</taxon>
        <taxon>Clostridia</taxon>
        <taxon>Lachnospirales</taxon>
        <taxon>Lachnospiraceae</taxon>
        <taxon>Lachnospira</taxon>
    </lineage>
</organism>
<feature type="transmembrane region" description="Helical" evidence="1">
    <location>
        <begin position="202"/>
        <end position="219"/>
    </location>
</feature>
<feature type="transmembrane region" description="Helical" evidence="1">
    <location>
        <begin position="96"/>
        <end position="114"/>
    </location>
</feature>
<dbReference type="Proteomes" id="UP001546774">
    <property type="component" value="Unassembled WGS sequence"/>
</dbReference>
<reference evidence="2" key="1">
    <citation type="submission" date="2024-03" db="EMBL/GenBank/DDBJ databases">
        <title>Human intestinal bacterial collection.</title>
        <authorList>
            <person name="Pauvert C."/>
            <person name="Hitch T.C.A."/>
            <person name="Clavel T."/>
        </authorList>
    </citation>
    <scope>NUCLEOTIDE SEQUENCE [LARGE SCALE GENOMIC DNA]</scope>
    <source>
        <strain evidence="2">CLA-AA-H89B</strain>
    </source>
</reference>
<comment type="caution">
    <text evidence="2">The sequence shown here is derived from an EMBL/GenBank/DDBJ whole genome shotgun (WGS) entry which is preliminary data.</text>
</comment>
<evidence type="ECO:0000313" key="3">
    <source>
        <dbReference type="Proteomes" id="UP001546774"/>
    </source>
</evidence>
<protein>
    <recommendedName>
        <fullName evidence="4">ABC transporter permease</fullName>
    </recommendedName>
</protein>
<evidence type="ECO:0008006" key="4">
    <source>
        <dbReference type="Google" id="ProtNLM"/>
    </source>
</evidence>
<keyword evidence="1" id="KW-0472">Membrane</keyword>
<accession>A0ABV1H5U7</accession>
<feature type="transmembrane region" description="Helical" evidence="1">
    <location>
        <begin position="231"/>
        <end position="253"/>
    </location>
</feature>
<sequence length="272" mass="31551">MEIFKKMFAEKILSFHEGTNRSLEILTKMPLVGEYISNQVIHKRNSKMRMTIGVMAVLVRMIVQFIKKYLYVAVFIYLPYLFMAQFNPLIRDHKESAVLFMFFMLSTICGSLANNTLLAMGDRDYLMVRVVLVSPYMNFLGRLAVKMVTDFVYFTIILNLFGVSFVHSLLLSLVTMCIRPAGEMIAVLCFDQMQSMYNNRNAFNGTVIALSVFVAYGMPLLKRQISSDWLFFIHPVFVVAALFIGVFSVYYLWDYPSYRKIMQEALHIKREV</sequence>
<keyword evidence="1" id="KW-0812">Transmembrane</keyword>
<evidence type="ECO:0000256" key="1">
    <source>
        <dbReference type="SAM" id="Phobius"/>
    </source>
</evidence>